<evidence type="ECO:0000313" key="2">
    <source>
        <dbReference type="Proteomes" id="UP000184600"/>
    </source>
</evidence>
<dbReference type="Proteomes" id="UP000184600">
    <property type="component" value="Unassembled WGS sequence"/>
</dbReference>
<accession>A0A1M7Z2T9</accession>
<dbReference type="EMBL" id="FRFG01000099">
    <property type="protein sequence ID" value="SHO59154.1"/>
    <property type="molecule type" value="Genomic_DNA"/>
</dbReference>
<name>A0A1M7Z2T9_9VIBR</name>
<proteinExistence type="predicted"/>
<reference evidence="2" key="1">
    <citation type="submission" date="2016-12" db="EMBL/GenBank/DDBJ databases">
        <authorList>
            <person name="Rodrigo-Torres L."/>
            <person name="Arahal R.D."/>
            <person name="Lucena T."/>
        </authorList>
    </citation>
    <scope>NUCLEOTIDE SEQUENCE [LARGE SCALE GENOMIC DNA]</scope>
</reference>
<keyword evidence="2" id="KW-1185">Reference proteome</keyword>
<gene>
    <name evidence="1" type="ORF">VQ7734_04934</name>
</gene>
<organism evidence="1 2">
    <name type="scientific">Vibrio quintilis</name>
    <dbReference type="NCBI Taxonomy" id="1117707"/>
    <lineage>
        <taxon>Bacteria</taxon>
        <taxon>Pseudomonadati</taxon>
        <taxon>Pseudomonadota</taxon>
        <taxon>Gammaproteobacteria</taxon>
        <taxon>Vibrionales</taxon>
        <taxon>Vibrionaceae</taxon>
        <taxon>Vibrio</taxon>
    </lineage>
</organism>
<dbReference type="AlphaFoldDB" id="A0A1M7Z2T9"/>
<evidence type="ECO:0000313" key="1">
    <source>
        <dbReference type="EMBL" id="SHO59154.1"/>
    </source>
</evidence>
<sequence>MHTDSMAMHFYGEYFSSSSCKSEFDDLCVVFCALPQRWSIKYQLPQIAIWSGSWRQAIFISKILMGMRYQVVWVYLFVEDAPGPCFDEMLDVIIRLTL</sequence>
<protein>
    <submittedName>
        <fullName evidence="1">Uncharacterized protein</fullName>
    </submittedName>
</protein>